<protein>
    <recommendedName>
        <fullName evidence="4">Lipoprotein</fullName>
    </recommendedName>
</protein>
<dbReference type="PROSITE" id="PS51257">
    <property type="entry name" value="PROKAR_LIPOPROTEIN"/>
    <property type="match status" value="1"/>
</dbReference>
<dbReference type="EMBL" id="BAAAZG010000045">
    <property type="protein sequence ID" value="GAA4089918.1"/>
    <property type="molecule type" value="Genomic_DNA"/>
</dbReference>
<gene>
    <name evidence="2" type="ORF">GCM10022214_58370</name>
</gene>
<dbReference type="RefSeq" id="WP_344954005.1">
    <property type="nucleotide sequence ID" value="NZ_BAAAZG010000045.1"/>
</dbReference>
<feature type="signal peptide" evidence="1">
    <location>
        <begin position="1"/>
        <end position="24"/>
    </location>
</feature>
<comment type="caution">
    <text evidence="2">The sequence shown here is derived from an EMBL/GenBank/DDBJ whole genome shotgun (WGS) entry which is preliminary data.</text>
</comment>
<evidence type="ECO:0000313" key="3">
    <source>
        <dbReference type="Proteomes" id="UP001500683"/>
    </source>
</evidence>
<evidence type="ECO:0000256" key="1">
    <source>
        <dbReference type="SAM" id="SignalP"/>
    </source>
</evidence>
<evidence type="ECO:0000313" key="2">
    <source>
        <dbReference type="EMBL" id="GAA4089918.1"/>
    </source>
</evidence>
<accession>A0ABP7WIQ8</accession>
<name>A0ABP7WIQ8_9ACTN</name>
<keyword evidence="3" id="KW-1185">Reference proteome</keyword>
<dbReference type="Proteomes" id="UP001500683">
    <property type="component" value="Unassembled WGS sequence"/>
</dbReference>
<organism evidence="2 3">
    <name type="scientific">Actinomadura miaoliensis</name>
    <dbReference type="NCBI Taxonomy" id="430685"/>
    <lineage>
        <taxon>Bacteria</taxon>
        <taxon>Bacillati</taxon>
        <taxon>Actinomycetota</taxon>
        <taxon>Actinomycetes</taxon>
        <taxon>Streptosporangiales</taxon>
        <taxon>Thermomonosporaceae</taxon>
        <taxon>Actinomadura</taxon>
    </lineage>
</organism>
<proteinExistence type="predicted"/>
<feature type="chain" id="PRO_5047122436" description="Lipoprotein" evidence="1">
    <location>
        <begin position="25"/>
        <end position="73"/>
    </location>
</feature>
<keyword evidence="1" id="KW-0732">Signal</keyword>
<evidence type="ECO:0008006" key="4">
    <source>
        <dbReference type="Google" id="ProtNLM"/>
    </source>
</evidence>
<sequence>MTKRIGSAVTAVVATVALVVPSLAACEKDRRCVDATGQPVADSYCENGKYGYSWTDKVRKNKHRSGSRRAHRR</sequence>
<reference evidence="3" key="1">
    <citation type="journal article" date="2019" name="Int. J. Syst. Evol. Microbiol.">
        <title>The Global Catalogue of Microorganisms (GCM) 10K type strain sequencing project: providing services to taxonomists for standard genome sequencing and annotation.</title>
        <authorList>
            <consortium name="The Broad Institute Genomics Platform"/>
            <consortium name="The Broad Institute Genome Sequencing Center for Infectious Disease"/>
            <person name="Wu L."/>
            <person name="Ma J."/>
        </authorList>
    </citation>
    <scope>NUCLEOTIDE SEQUENCE [LARGE SCALE GENOMIC DNA]</scope>
    <source>
        <strain evidence="3">JCM 16702</strain>
    </source>
</reference>